<dbReference type="Proteomes" id="UP000694416">
    <property type="component" value="Unplaced"/>
</dbReference>
<sequence>MDFYVILAICLSCLILLSLWNESYAKGKLPPGPTPLPIVGNILQLHTKNISKSISMVSMPNFLLVFCSDSQTQLSCSPCLLATSCCKQFSHRL</sequence>
<reference evidence="2" key="1">
    <citation type="submission" date="2025-08" db="UniProtKB">
        <authorList>
            <consortium name="Ensembl"/>
        </authorList>
    </citation>
    <scope>IDENTIFICATION</scope>
</reference>
<keyword evidence="1" id="KW-0732">Signal</keyword>
<name>A0A8C9IRG8_9PRIM</name>
<evidence type="ECO:0000313" key="3">
    <source>
        <dbReference type="Proteomes" id="UP000694416"/>
    </source>
</evidence>
<dbReference type="Ensembl" id="ENSPTET00000050826.1">
    <property type="protein sequence ID" value="ENSPTEP00000037593.1"/>
    <property type="gene ID" value="ENSPTEG00000035133.1"/>
</dbReference>
<feature type="signal peptide" evidence="1">
    <location>
        <begin position="1"/>
        <end position="25"/>
    </location>
</feature>
<evidence type="ECO:0000313" key="2">
    <source>
        <dbReference type="Ensembl" id="ENSPTEP00000037593.1"/>
    </source>
</evidence>
<accession>A0A8C9IRG8</accession>
<keyword evidence="3" id="KW-1185">Reference proteome</keyword>
<dbReference type="AlphaFoldDB" id="A0A8C9IRG8"/>
<proteinExistence type="predicted"/>
<protein>
    <recommendedName>
        <fullName evidence="4">Cytochrome P450</fullName>
    </recommendedName>
</protein>
<evidence type="ECO:0000256" key="1">
    <source>
        <dbReference type="SAM" id="SignalP"/>
    </source>
</evidence>
<reference evidence="2" key="2">
    <citation type="submission" date="2025-09" db="UniProtKB">
        <authorList>
            <consortium name="Ensembl"/>
        </authorList>
    </citation>
    <scope>IDENTIFICATION</scope>
</reference>
<organism evidence="2 3">
    <name type="scientific">Piliocolobus tephrosceles</name>
    <name type="common">Ugandan red Colobus</name>
    <dbReference type="NCBI Taxonomy" id="591936"/>
    <lineage>
        <taxon>Eukaryota</taxon>
        <taxon>Metazoa</taxon>
        <taxon>Chordata</taxon>
        <taxon>Craniata</taxon>
        <taxon>Vertebrata</taxon>
        <taxon>Euteleostomi</taxon>
        <taxon>Mammalia</taxon>
        <taxon>Eutheria</taxon>
        <taxon>Euarchontoglires</taxon>
        <taxon>Primates</taxon>
        <taxon>Haplorrhini</taxon>
        <taxon>Catarrhini</taxon>
        <taxon>Cercopithecidae</taxon>
        <taxon>Colobinae</taxon>
        <taxon>Piliocolobus</taxon>
    </lineage>
</organism>
<feature type="chain" id="PRO_5034960761" description="Cytochrome P450" evidence="1">
    <location>
        <begin position="26"/>
        <end position="93"/>
    </location>
</feature>
<evidence type="ECO:0008006" key="4">
    <source>
        <dbReference type="Google" id="ProtNLM"/>
    </source>
</evidence>